<protein>
    <submittedName>
        <fullName evidence="3">Uncharacterized protein</fullName>
    </submittedName>
</protein>
<evidence type="ECO:0000256" key="1">
    <source>
        <dbReference type="SAM" id="Coils"/>
    </source>
</evidence>
<feature type="region of interest" description="Disordered" evidence="2">
    <location>
        <begin position="1"/>
        <end position="23"/>
    </location>
</feature>
<feature type="coiled-coil region" evidence="1">
    <location>
        <begin position="116"/>
        <end position="178"/>
    </location>
</feature>
<evidence type="ECO:0000313" key="3">
    <source>
        <dbReference type="EMBL" id="KAL1525808.1"/>
    </source>
</evidence>
<comment type="caution">
    <text evidence="3">The sequence shown here is derived from an EMBL/GenBank/DDBJ whole genome shotgun (WGS) entry which is preliminary data.</text>
</comment>
<keyword evidence="1" id="KW-0175">Coiled coil</keyword>
<feature type="region of interest" description="Disordered" evidence="2">
    <location>
        <begin position="187"/>
        <end position="207"/>
    </location>
</feature>
<name>A0AB34JXU2_PRYPA</name>
<keyword evidence="4" id="KW-1185">Reference proteome</keyword>
<reference evidence="3 4" key="1">
    <citation type="journal article" date="2024" name="Science">
        <title>Giant polyketide synthase enzymes in the biosynthesis of giant marine polyether toxins.</title>
        <authorList>
            <person name="Fallon T.R."/>
            <person name="Shende V.V."/>
            <person name="Wierzbicki I.H."/>
            <person name="Pendleton A.L."/>
            <person name="Watervoot N.F."/>
            <person name="Auber R.P."/>
            <person name="Gonzalez D.J."/>
            <person name="Wisecaver J.H."/>
            <person name="Moore B.S."/>
        </authorList>
    </citation>
    <scope>NUCLEOTIDE SEQUENCE [LARGE SCALE GENOMIC DNA]</scope>
    <source>
        <strain evidence="3 4">12B1</strain>
    </source>
</reference>
<evidence type="ECO:0000256" key="2">
    <source>
        <dbReference type="SAM" id="MobiDB-lite"/>
    </source>
</evidence>
<feature type="compositionally biased region" description="Polar residues" evidence="2">
    <location>
        <begin position="12"/>
        <end position="23"/>
    </location>
</feature>
<proteinExistence type="predicted"/>
<dbReference type="Proteomes" id="UP001515480">
    <property type="component" value="Unassembled WGS sequence"/>
</dbReference>
<gene>
    <name evidence="3" type="ORF">AB1Y20_020648</name>
</gene>
<dbReference type="AlphaFoldDB" id="A0AB34JXU2"/>
<evidence type="ECO:0000313" key="4">
    <source>
        <dbReference type="Proteomes" id="UP001515480"/>
    </source>
</evidence>
<dbReference type="EMBL" id="JBGBPQ010000004">
    <property type="protein sequence ID" value="KAL1525808.1"/>
    <property type="molecule type" value="Genomic_DNA"/>
</dbReference>
<organism evidence="3 4">
    <name type="scientific">Prymnesium parvum</name>
    <name type="common">Toxic golden alga</name>
    <dbReference type="NCBI Taxonomy" id="97485"/>
    <lineage>
        <taxon>Eukaryota</taxon>
        <taxon>Haptista</taxon>
        <taxon>Haptophyta</taxon>
        <taxon>Prymnesiophyceae</taxon>
        <taxon>Prymnesiales</taxon>
        <taxon>Prymnesiaceae</taxon>
        <taxon>Prymnesium</taxon>
    </lineage>
</organism>
<sequence>MWRPSAKASVDEQLQNQRQMATNVQKRVEELSSSQQRLHMIVSSQAQYRTAEPFPDAAGAAGASNRLGQAMAKVAELREMLGMAARREHELSSENGALHAAVRVEREQHAALRLAHAAQSEELEKVSQEGEELRCQLAELQHSSRERIAQLEQQIADMEAAEIRRLELEEAFEKAVAQPPPGMSVVVNPIPPPAPSGFDVSAGGVSL</sequence>
<accession>A0AB34JXU2</accession>